<sequence length="161" mass="18225">MTRPISAYRSGFQLNLGLMTVPVNLYAVIPSKKGTARHTLCAEHKVRIKQVYQCPEDEALNPDTVKGVEISKGNYVIPEVQEAEEIPAEDGIQIVAVPTNMVDQATITTDKLYYLEPHRTAQKAWEILFRLAKDSKRTLIGQTTLRANSRKLYRLTVFNEH</sequence>
<feature type="domain" description="Ku" evidence="2">
    <location>
        <begin position="16"/>
        <end position="158"/>
    </location>
</feature>
<dbReference type="PANTHER" id="PTHR41251:SF1">
    <property type="entry name" value="NON-HOMOLOGOUS END JOINING PROTEIN KU"/>
    <property type="match status" value="1"/>
</dbReference>
<dbReference type="InterPro" id="IPR009187">
    <property type="entry name" value="Prok_Ku"/>
</dbReference>
<dbReference type="InterPro" id="IPR016194">
    <property type="entry name" value="SPOC-like_C_dom_sf"/>
</dbReference>
<dbReference type="AlphaFoldDB" id="A0A0F9BBQ8"/>
<dbReference type="GO" id="GO:0006303">
    <property type="term" value="P:double-strand break repair via nonhomologous end joining"/>
    <property type="evidence" value="ECO:0007669"/>
    <property type="project" value="InterPro"/>
</dbReference>
<comment type="caution">
    <text evidence="3">The sequence shown here is derived from an EMBL/GenBank/DDBJ whole genome shotgun (WGS) entry which is preliminary data.</text>
</comment>
<feature type="non-terminal residue" evidence="3">
    <location>
        <position position="161"/>
    </location>
</feature>
<organism evidence="3">
    <name type="scientific">marine sediment metagenome</name>
    <dbReference type="NCBI Taxonomy" id="412755"/>
    <lineage>
        <taxon>unclassified sequences</taxon>
        <taxon>metagenomes</taxon>
        <taxon>ecological metagenomes</taxon>
    </lineage>
</organism>
<accession>A0A0F9BBQ8</accession>
<dbReference type="PANTHER" id="PTHR41251">
    <property type="entry name" value="NON-HOMOLOGOUS END JOINING PROTEIN KU"/>
    <property type="match status" value="1"/>
</dbReference>
<dbReference type="InterPro" id="IPR006164">
    <property type="entry name" value="DNA_bd_Ku70/Ku80"/>
</dbReference>
<gene>
    <name evidence="3" type="ORF">LCGC14_2466420</name>
</gene>
<name>A0A0F9BBQ8_9ZZZZ</name>
<evidence type="ECO:0000256" key="1">
    <source>
        <dbReference type="ARBA" id="ARBA00023125"/>
    </source>
</evidence>
<dbReference type="Pfam" id="PF02735">
    <property type="entry name" value="Ku"/>
    <property type="match status" value="1"/>
</dbReference>
<dbReference type="GO" id="GO:0003690">
    <property type="term" value="F:double-stranded DNA binding"/>
    <property type="evidence" value="ECO:0007669"/>
    <property type="project" value="TreeGrafter"/>
</dbReference>
<keyword evidence="1" id="KW-0238">DNA-binding</keyword>
<dbReference type="SUPFAM" id="SSF100939">
    <property type="entry name" value="SPOC domain-like"/>
    <property type="match status" value="1"/>
</dbReference>
<dbReference type="EMBL" id="LAZR01038520">
    <property type="protein sequence ID" value="KKL19344.1"/>
    <property type="molecule type" value="Genomic_DNA"/>
</dbReference>
<evidence type="ECO:0000313" key="3">
    <source>
        <dbReference type="EMBL" id="KKL19344.1"/>
    </source>
</evidence>
<evidence type="ECO:0000259" key="2">
    <source>
        <dbReference type="Pfam" id="PF02735"/>
    </source>
</evidence>
<proteinExistence type="predicted"/>
<reference evidence="3" key="1">
    <citation type="journal article" date="2015" name="Nature">
        <title>Complex archaea that bridge the gap between prokaryotes and eukaryotes.</title>
        <authorList>
            <person name="Spang A."/>
            <person name="Saw J.H."/>
            <person name="Jorgensen S.L."/>
            <person name="Zaremba-Niedzwiedzka K."/>
            <person name="Martijn J."/>
            <person name="Lind A.E."/>
            <person name="van Eijk R."/>
            <person name="Schleper C."/>
            <person name="Guy L."/>
            <person name="Ettema T.J."/>
        </authorList>
    </citation>
    <scope>NUCLEOTIDE SEQUENCE</scope>
</reference>
<protein>
    <recommendedName>
        <fullName evidence="2">Ku domain-containing protein</fullName>
    </recommendedName>
</protein>